<dbReference type="InterPro" id="IPR052353">
    <property type="entry name" value="Benzoxazolinone_Detox_Enz"/>
</dbReference>
<dbReference type="EMBL" id="ADHJ01000056">
    <property type="protein sequence ID" value="EFU38089.1"/>
    <property type="molecule type" value="Genomic_DNA"/>
</dbReference>
<dbReference type="KEGG" id="pvo:PVOR_32201"/>
<name>A0A2R9SL50_9BACL</name>
<evidence type="ECO:0000259" key="1">
    <source>
        <dbReference type="PROSITE" id="PS51340"/>
    </source>
</evidence>
<organism evidence="2 3">
    <name type="scientific">Paenibacillus vortex V453</name>
    <dbReference type="NCBI Taxonomy" id="715225"/>
    <lineage>
        <taxon>Bacteria</taxon>
        <taxon>Bacillati</taxon>
        <taxon>Bacillota</taxon>
        <taxon>Bacilli</taxon>
        <taxon>Bacillales</taxon>
        <taxon>Paenibacillaceae</taxon>
        <taxon>Paenibacillus</taxon>
    </lineage>
</organism>
<comment type="caution">
    <text evidence="2">The sequence shown here is derived from an EMBL/GenBank/DDBJ whole genome shotgun (WGS) entry which is preliminary data.</text>
</comment>
<dbReference type="InterPro" id="IPR005302">
    <property type="entry name" value="MoCF_Sase_C"/>
</dbReference>
<dbReference type="InterPro" id="IPR005163">
    <property type="entry name" value="Tri_helical_YiiM-like"/>
</dbReference>
<evidence type="ECO:0000313" key="3">
    <source>
        <dbReference type="Proteomes" id="UP000003094"/>
    </source>
</evidence>
<accession>A0A2R9SL50</accession>
<dbReference type="PANTHER" id="PTHR30212">
    <property type="entry name" value="PROTEIN YIIM"/>
    <property type="match status" value="1"/>
</dbReference>
<dbReference type="Gene3D" id="2.40.33.20">
    <property type="entry name" value="PK beta-barrel domain-like"/>
    <property type="match status" value="1"/>
</dbReference>
<proteinExistence type="predicted"/>
<protein>
    <submittedName>
        <fullName evidence="2">MOSC domain containing protein</fullName>
    </submittedName>
</protein>
<evidence type="ECO:0000313" key="2">
    <source>
        <dbReference type="EMBL" id="EFU38089.1"/>
    </source>
</evidence>
<keyword evidence="3" id="KW-1185">Reference proteome</keyword>
<reference evidence="2 3" key="1">
    <citation type="journal article" date="2010" name="BMC Genomics">
        <title>Genome sequence of the pattern forming Paenibacillus vortex bacterium reveals potential for thriving in complex environments.</title>
        <authorList>
            <person name="Sirota-Madi A."/>
            <person name="Olender T."/>
            <person name="Helman Y."/>
            <person name="Ingham C."/>
            <person name="Brainis I."/>
            <person name="Roth D."/>
            <person name="Hagi E."/>
            <person name="Brodsky L."/>
            <person name="Leshkowitz D."/>
            <person name="Galatenko V."/>
            <person name="Nikolaev V."/>
            <person name="Mugasimangalam R.C."/>
            <person name="Bransburg-Zabary S."/>
            <person name="Gutnick D.L."/>
            <person name="Lancet D."/>
            <person name="Ben-Jacob E."/>
        </authorList>
    </citation>
    <scope>NUCLEOTIDE SEQUENCE [LARGE SCALE GENOMIC DNA]</scope>
    <source>
        <strain evidence="2 3">V453</strain>
    </source>
</reference>
<dbReference type="PANTHER" id="PTHR30212:SF4">
    <property type="entry name" value="MOSC DOMAIN-CONTAINING PROTEIN"/>
    <property type="match status" value="1"/>
</dbReference>
<sequence>MTLGIVSLNVGTPVTVEYQGKDLSTGIYKQPVDGPLFLSTVNFAGDRQADLVNHGGVDKAVCAYPYEHYAYWENSLGKQMPYAAFGENLTLRGMLEDRVCIGDMYRVGDAVVQISQPRYPCFKLSQKLGVKDMPVRVLNTGYSGFYFRVLEEGDVRADSSVTQLESHAAGATVLEVLRMMKDGRKDEQGLNRMLELDVLSVSLKRQFGKWLEALQSRAD</sequence>
<gene>
    <name evidence="2" type="ORF">PVOR_32201</name>
</gene>
<dbReference type="PROSITE" id="PS51340">
    <property type="entry name" value="MOSC"/>
    <property type="match status" value="1"/>
</dbReference>
<dbReference type="Proteomes" id="UP000003094">
    <property type="component" value="Unassembled WGS sequence"/>
</dbReference>
<dbReference type="InterPro" id="IPR011037">
    <property type="entry name" value="Pyrv_Knase-like_insert_dom_sf"/>
</dbReference>
<dbReference type="GO" id="GO:0003824">
    <property type="term" value="F:catalytic activity"/>
    <property type="evidence" value="ECO:0007669"/>
    <property type="project" value="InterPro"/>
</dbReference>
<dbReference type="GO" id="GO:0030151">
    <property type="term" value="F:molybdenum ion binding"/>
    <property type="evidence" value="ECO:0007669"/>
    <property type="project" value="InterPro"/>
</dbReference>
<dbReference type="SUPFAM" id="SSF50800">
    <property type="entry name" value="PK beta-barrel domain-like"/>
    <property type="match status" value="1"/>
</dbReference>
<dbReference type="Pfam" id="PF03473">
    <property type="entry name" value="MOSC"/>
    <property type="match status" value="1"/>
</dbReference>
<dbReference type="GO" id="GO:0030170">
    <property type="term" value="F:pyridoxal phosphate binding"/>
    <property type="evidence" value="ECO:0007669"/>
    <property type="project" value="InterPro"/>
</dbReference>
<feature type="domain" description="MOSC" evidence="1">
    <location>
        <begin position="30"/>
        <end position="164"/>
    </location>
</feature>
<dbReference type="RefSeq" id="WP_006213132.1">
    <property type="nucleotide sequence ID" value="NZ_ADHJ01000056.1"/>
</dbReference>
<dbReference type="Pfam" id="PF03475">
    <property type="entry name" value="YiiM_3-alpha"/>
    <property type="match status" value="1"/>
</dbReference>
<dbReference type="AlphaFoldDB" id="A0A2R9SL50"/>